<gene>
    <name evidence="2" type="ORF">PECAL_2P21470</name>
</gene>
<proteinExistence type="predicted"/>
<accession>A0A8J2X0A2</accession>
<dbReference type="GO" id="GO:0044877">
    <property type="term" value="F:protein-containing complex binding"/>
    <property type="evidence" value="ECO:0007669"/>
    <property type="project" value="TreeGrafter"/>
</dbReference>
<dbReference type="SUPFAM" id="SSF51735">
    <property type="entry name" value="NAD(P)-binding Rossmann-fold domains"/>
    <property type="match status" value="1"/>
</dbReference>
<reference evidence="2" key="1">
    <citation type="submission" date="2021-11" db="EMBL/GenBank/DDBJ databases">
        <authorList>
            <consortium name="Genoscope - CEA"/>
            <person name="William W."/>
        </authorList>
    </citation>
    <scope>NUCLEOTIDE SEQUENCE</scope>
</reference>
<dbReference type="InterPro" id="IPR036291">
    <property type="entry name" value="NAD(P)-bd_dom_sf"/>
</dbReference>
<dbReference type="PANTHER" id="PTHR12126:SF16">
    <property type="entry name" value="MIOREX COMPLEX COMPONENT 2"/>
    <property type="match status" value="1"/>
</dbReference>
<organism evidence="2 3">
    <name type="scientific">Pelagomonas calceolata</name>
    <dbReference type="NCBI Taxonomy" id="35677"/>
    <lineage>
        <taxon>Eukaryota</taxon>
        <taxon>Sar</taxon>
        <taxon>Stramenopiles</taxon>
        <taxon>Ochrophyta</taxon>
        <taxon>Pelagophyceae</taxon>
        <taxon>Pelagomonadales</taxon>
        <taxon>Pelagomonadaceae</taxon>
        <taxon>Pelagomonas</taxon>
    </lineage>
</organism>
<name>A0A8J2X0A2_9STRA</name>
<dbReference type="InterPro" id="IPR016040">
    <property type="entry name" value="NAD(P)-bd_dom"/>
</dbReference>
<comment type="caution">
    <text evidence="2">The sequence shown here is derived from an EMBL/GenBank/DDBJ whole genome shotgun (WGS) entry which is preliminary data.</text>
</comment>
<dbReference type="PANTHER" id="PTHR12126">
    <property type="entry name" value="NADH-UBIQUINONE OXIDOREDUCTASE 39 KDA SUBUNIT-RELATED"/>
    <property type="match status" value="1"/>
</dbReference>
<evidence type="ECO:0000259" key="1">
    <source>
        <dbReference type="Pfam" id="PF13460"/>
    </source>
</evidence>
<keyword evidence="3" id="KW-1185">Reference proteome</keyword>
<evidence type="ECO:0000313" key="2">
    <source>
        <dbReference type="EMBL" id="CAH0369041.1"/>
    </source>
</evidence>
<feature type="domain" description="NAD(P)-binding" evidence="1">
    <location>
        <begin position="13"/>
        <end position="122"/>
    </location>
</feature>
<dbReference type="GO" id="GO:0005739">
    <property type="term" value="C:mitochondrion"/>
    <property type="evidence" value="ECO:0007669"/>
    <property type="project" value="TreeGrafter"/>
</dbReference>
<dbReference type="EMBL" id="CAKKNE010000002">
    <property type="protein sequence ID" value="CAH0369041.1"/>
    <property type="molecule type" value="Genomic_DNA"/>
</dbReference>
<sequence length="247" mass="25664">MAREALKKIVVFGGNGFVGSEVLKRLSTKPTVQAVSVSRRGAAPGHCADFADKVEWRTGDCLDKKTYADALEGAAAVVVSVGSPPLPGDVEAARRANGETNVKVIEAAMEAKVGRAVVVGATMPPWLDRVAEGYALGKRDAFEALGGFALGGGAVVVKPSAIYGTRHTESGYPIPLAPVMAPLSYALRIGRPVTGFVTGLAPSLLDGLLEPPVPVHAVAQTVVDACLEEEYAEGFVALGVEEILKRC</sequence>
<dbReference type="Gene3D" id="3.40.50.720">
    <property type="entry name" value="NAD(P)-binding Rossmann-like Domain"/>
    <property type="match status" value="1"/>
</dbReference>
<evidence type="ECO:0000313" key="3">
    <source>
        <dbReference type="Proteomes" id="UP000789595"/>
    </source>
</evidence>
<dbReference type="OrthoDB" id="276721at2759"/>
<dbReference type="Proteomes" id="UP000789595">
    <property type="component" value="Unassembled WGS sequence"/>
</dbReference>
<dbReference type="InterPro" id="IPR051207">
    <property type="entry name" value="ComplexI_NDUFA9_subunit"/>
</dbReference>
<dbReference type="Pfam" id="PF13460">
    <property type="entry name" value="NAD_binding_10"/>
    <property type="match status" value="1"/>
</dbReference>
<dbReference type="AlphaFoldDB" id="A0A8J2X0A2"/>
<protein>
    <recommendedName>
        <fullName evidence="1">NAD(P)-binding domain-containing protein</fullName>
    </recommendedName>
</protein>